<dbReference type="EMBL" id="JAIWYP010000015">
    <property type="protein sequence ID" value="KAH3702668.1"/>
    <property type="molecule type" value="Genomic_DNA"/>
</dbReference>
<evidence type="ECO:0000313" key="2">
    <source>
        <dbReference type="Proteomes" id="UP000828390"/>
    </source>
</evidence>
<comment type="caution">
    <text evidence="1">The sequence shown here is derived from an EMBL/GenBank/DDBJ whole genome shotgun (WGS) entry which is preliminary data.</text>
</comment>
<sequence>MQSIKPLYPQARRQGKHVAVCTFAALNIKDGDIDNTCNINEVMLSSTEEGLGRDLRKNKLLVKTEIMDICVKKEAYAWEVHQLGLYDRIPEIEPGAEVDDAVSSLKEIKSPGAEELLAEDHTGFSAGRCADRLPYQPAKSFSTERWVTSSSHQWASVRDVDLPPSFQNFSSRRLHKRPPRPSEIQLHLFKTDELSGLFYMQLDK</sequence>
<protein>
    <submittedName>
        <fullName evidence="1">Uncharacterized protein</fullName>
    </submittedName>
</protein>
<organism evidence="1 2">
    <name type="scientific">Dreissena polymorpha</name>
    <name type="common">Zebra mussel</name>
    <name type="synonym">Mytilus polymorpha</name>
    <dbReference type="NCBI Taxonomy" id="45954"/>
    <lineage>
        <taxon>Eukaryota</taxon>
        <taxon>Metazoa</taxon>
        <taxon>Spiralia</taxon>
        <taxon>Lophotrochozoa</taxon>
        <taxon>Mollusca</taxon>
        <taxon>Bivalvia</taxon>
        <taxon>Autobranchia</taxon>
        <taxon>Heteroconchia</taxon>
        <taxon>Euheterodonta</taxon>
        <taxon>Imparidentia</taxon>
        <taxon>Neoheterodontei</taxon>
        <taxon>Myida</taxon>
        <taxon>Dreissenoidea</taxon>
        <taxon>Dreissenidae</taxon>
        <taxon>Dreissena</taxon>
    </lineage>
</organism>
<accession>A0A9D3YPA9</accession>
<keyword evidence="2" id="KW-1185">Reference proteome</keyword>
<dbReference type="Proteomes" id="UP000828390">
    <property type="component" value="Unassembled WGS sequence"/>
</dbReference>
<dbReference type="AlphaFoldDB" id="A0A9D3YPA9"/>
<reference evidence="1" key="1">
    <citation type="journal article" date="2019" name="bioRxiv">
        <title>The Genome of the Zebra Mussel, Dreissena polymorpha: A Resource for Invasive Species Research.</title>
        <authorList>
            <person name="McCartney M.A."/>
            <person name="Auch B."/>
            <person name="Kono T."/>
            <person name="Mallez S."/>
            <person name="Zhang Y."/>
            <person name="Obille A."/>
            <person name="Becker A."/>
            <person name="Abrahante J.E."/>
            <person name="Garbe J."/>
            <person name="Badalamenti J.P."/>
            <person name="Herman A."/>
            <person name="Mangelson H."/>
            <person name="Liachko I."/>
            <person name="Sullivan S."/>
            <person name="Sone E.D."/>
            <person name="Koren S."/>
            <person name="Silverstein K.A.T."/>
            <person name="Beckman K.B."/>
            <person name="Gohl D.M."/>
        </authorList>
    </citation>
    <scope>NUCLEOTIDE SEQUENCE</scope>
    <source>
        <strain evidence="1">Duluth1</strain>
        <tissue evidence="1">Whole animal</tissue>
    </source>
</reference>
<proteinExistence type="predicted"/>
<evidence type="ECO:0000313" key="1">
    <source>
        <dbReference type="EMBL" id="KAH3702668.1"/>
    </source>
</evidence>
<gene>
    <name evidence="1" type="ORF">DPMN_077694</name>
</gene>
<reference evidence="1" key="2">
    <citation type="submission" date="2020-11" db="EMBL/GenBank/DDBJ databases">
        <authorList>
            <person name="McCartney M.A."/>
            <person name="Auch B."/>
            <person name="Kono T."/>
            <person name="Mallez S."/>
            <person name="Becker A."/>
            <person name="Gohl D.M."/>
            <person name="Silverstein K.A.T."/>
            <person name="Koren S."/>
            <person name="Bechman K.B."/>
            <person name="Herman A."/>
            <person name="Abrahante J.E."/>
            <person name="Garbe J."/>
        </authorList>
    </citation>
    <scope>NUCLEOTIDE SEQUENCE</scope>
    <source>
        <strain evidence="1">Duluth1</strain>
        <tissue evidence="1">Whole animal</tissue>
    </source>
</reference>
<name>A0A9D3YPA9_DREPO</name>